<keyword evidence="1" id="KW-0812">Transmembrane</keyword>
<proteinExistence type="predicted"/>
<name>A0ABT1G7D3_9GAMM</name>
<sequence>MYEVLDSNLHKYSSTAVSGGGSNVHGGIDHISTTVTHHSDQELWVRDVDSDQERQFQFSQFNVAARPGHKLLVIWDRLGNRMERIVNKNTEVTNAAGGVYNTWAPRNQFLRHPLGRFLFNPVMMAGLSLIPFLGWLMSGLMHLLGVFTGKLSSAEGGLRSGLTRLYNGFVAFCIMAHALFSLSHWNMIDYGQFGSTVIFMLLHFLMMPVNLLAYYLGNPLGSWWTVSLGLAAYIYLATVLINIHHQRRIAHASKRIDEYAKKVEQSHPAFQ</sequence>
<dbReference type="Proteomes" id="UP001523550">
    <property type="component" value="Unassembled WGS sequence"/>
</dbReference>
<evidence type="ECO:0000313" key="2">
    <source>
        <dbReference type="EMBL" id="MCP1727213.1"/>
    </source>
</evidence>
<dbReference type="EMBL" id="JALJYF010000001">
    <property type="protein sequence ID" value="MCP1727213.1"/>
    <property type="molecule type" value="Genomic_DNA"/>
</dbReference>
<reference evidence="2 3" key="1">
    <citation type="submission" date="2022-03" db="EMBL/GenBank/DDBJ databases">
        <title>Genomic Encyclopedia of Type Strains, Phase III (KMG-III): the genomes of soil and plant-associated and newly described type strains.</title>
        <authorList>
            <person name="Whitman W."/>
        </authorList>
    </citation>
    <scope>NUCLEOTIDE SEQUENCE [LARGE SCALE GENOMIC DNA]</scope>
    <source>
        <strain evidence="2 3">BSker1</strain>
    </source>
</reference>
<gene>
    <name evidence="2" type="ORF">J2T60_001178</name>
</gene>
<keyword evidence="1" id="KW-0472">Membrane</keyword>
<comment type="caution">
    <text evidence="2">The sequence shown here is derived from an EMBL/GenBank/DDBJ whole genome shotgun (WGS) entry which is preliminary data.</text>
</comment>
<evidence type="ECO:0000256" key="1">
    <source>
        <dbReference type="SAM" id="Phobius"/>
    </source>
</evidence>
<feature type="transmembrane region" description="Helical" evidence="1">
    <location>
        <begin position="223"/>
        <end position="243"/>
    </location>
</feature>
<evidence type="ECO:0000313" key="3">
    <source>
        <dbReference type="Proteomes" id="UP001523550"/>
    </source>
</evidence>
<keyword evidence="3" id="KW-1185">Reference proteome</keyword>
<feature type="transmembrane region" description="Helical" evidence="1">
    <location>
        <begin position="165"/>
        <end position="185"/>
    </location>
</feature>
<dbReference type="RefSeq" id="WP_253446760.1">
    <property type="nucleotide sequence ID" value="NZ_JALJYF010000001.1"/>
</dbReference>
<organism evidence="2 3">
    <name type="scientific">Natronospira proteinivora</name>
    <dbReference type="NCBI Taxonomy" id="1807133"/>
    <lineage>
        <taxon>Bacteria</taxon>
        <taxon>Pseudomonadati</taxon>
        <taxon>Pseudomonadota</taxon>
        <taxon>Gammaproteobacteria</taxon>
        <taxon>Natronospirales</taxon>
        <taxon>Natronospiraceae</taxon>
        <taxon>Natronospira</taxon>
    </lineage>
</organism>
<accession>A0ABT1G7D3</accession>
<feature type="transmembrane region" description="Helical" evidence="1">
    <location>
        <begin position="197"/>
        <end position="217"/>
    </location>
</feature>
<protein>
    <submittedName>
        <fullName evidence="2">Uncharacterized protein</fullName>
    </submittedName>
</protein>
<feature type="transmembrane region" description="Helical" evidence="1">
    <location>
        <begin position="117"/>
        <end position="145"/>
    </location>
</feature>
<keyword evidence="1" id="KW-1133">Transmembrane helix</keyword>